<dbReference type="RefSeq" id="WP_058600808.1">
    <property type="nucleotide sequence ID" value="NZ_LDPZ01000030.1"/>
</dbReference>
<dbReference type="EMBL" id="LDQA01000028">
    <property type="protein sequence ID" value="KTR05044.1"/>
    <property type="molecule type" value="Genomic_DNA"/>
</dbReference>
<evidence type="ECO:0000313" key="13">
    <source>
        <dbReference type="Proteomes" id="UP000078272"/>
    </source>
</evidence>
<evidence type="ECO:0000313" key="12">
    <source>
        <dbReference type="EMBL" id="KTR05044.1"/>
    </source>
</evidence>
<evidence type="ECO:0000256" key="3">
    <source>
        <dbReference type="ARBA" id="ARBA00023136"/>
    </source>
</evidence>
<keyword evidence="6 8" id="KW-0449">Lipoprotein</keyword>
<organism evidence="11 13">
    <name type="scientific">Aureimonas ureilytica</name>
    <dbReference type="NCBI Taxonomy" id="401562"/>
    <lineage>
        <taxon>Bacteria</taxon>
        <taxon>Pseudomonadati</taxon>
        <taxon>Pseudomonadota</taxon>
        <taxon>Alphaproteobacteria</taxon>
        <taxon>Hyphomicrobiales</taxon>
        <taxon>Aurantimonadaceae</taxon>
        <taxon>Aureimonas</taxon>
    </lineage>
</organism>
<dbReference type="SUPFAM" id="SSF103088">
    <property type="entry name" value="OmpA-like"/>
    <property type="match status" value="1"/>
</dbReference>
<keyword evidence="14" id="KW-1185">Reference proteome</keyword>
<dbReference type="PANTHER" id="PTHR30329">
    <property type="entry name" value="STATOR ELEMENT OF FLAGELLAR MOTOR COMPLEX"/>
    <property type="match status" value="1"/>
</dbReference>
<evidence type="ECO:0000256" key="2">
    <source>
        <dbReference type="ARBA" id="ARBA00022729"/>
    </source>
</evidence>
<comment type="subcellular location">
    <subcellularLocation>
        <location evidence="8">Cell outer membrane</location>
        <topology evidence="8">Lipid-anchor</topology>
    </subcellularLocation>
</comment>
<dbReference type="Proteomes" id="UP000078272">
    <property type="component" value="Unassembled WGS sequence"/>
</dbReference>
<dbReference type="STRING" id="401562.NS365_13600"/>
<dbReference type="InterPro" id="IPR014169">
    <property type="entry name" value="Pal_lipo_C"/>
</dbReference>
<comment type="similarity">
    <text evidence="8">Belongs to the Pal lipoprotein family.</text>
</comment>
<dbReference type="EMBL" id="LDPZ01000030">
    <property type="protein sequence ID" value="KTQ94036.1"/>
    <property type="molecule type" value="Genomic_DNA"/>
</dbReference>
<evidence type="ECO:0000256" key="1">
    <source>
        <dbReference type="ARBA" id="ARBA00022618"/>
    </source>
</evidence>
<reference evidence="13 14" key="1">
    <citation type="journal article" date="2016" name="Front. Microbiol.">
        <title>Genomic Resource of Rice Seed Associated Bacteria.</title>
        <authorList>
            <person name="Midha S."/>
            <person name="Bansal K."/>
            <person name="Sharma S."/>
            <person name="Kumar N."/>
            <person name="Patil P.P."/>
            <person name="Chaudhry V."/>
            <person name="Patil P.B."/>
        </authorList>
    </citation>
    <scope>NUCLEOTIDE SEQUENCE [LARGE SCALE GENOMIC DNA]</scope>
    <source>
        <strain evidence="11 13">NS226</strain>
        <strain evidence="12 14">NS365</strain>
    </source>
</reference>
<name>A0A175R645_9HYPH</name>
<dbReference type="InterPro" id="IPR039001">
    <property type="entry name" value="Pal"/>
</dbReference>
<comment type="function">
    <text evidence="8">Part of the Tol-Pal system, which plays a role in outer membrane invagination during cell division and is important for maintaining outer membrane integrity.</text>
</comment>
<dbReference type="Proteomes" id="UP000078529">
    <property type="component" value="Unassembled WGS sequence"/>
</dbReference>
<dbReference type="PROSITE" id="PS01068">
    <property type="entry name" value="OMPA_1"/>
    <property type="match status" value="1"/>
</dbReference>
<dbReference type="PRINTS" id="PR01021">
    <property type="entry name" value="OMPADOMAIN"/>
</dbReference>
<keyword evidence="3 8" id="KW-0472">Membrane</keyword>
<dbReference type="NCBIfam" id="TIGR02802">
    <property type="entry name" value="Pal_lipo"/>
    <property type="match status" value="1"/>
</dbReference>
<gene>
    <name evidence="8" type="primary">pal</name>
    <name evidence="11" type="ORF">NS226_14360</name>
    <name evidence="12" type="ORF">NS365_13600</name>
</gene>
<evidence type="ECO:0000256" key="4">
    <source>
        <dbReference type="ARBA" id="ARBA00023139"/>
    </source>
</evidence>
<feature type="signal peptide" evidence="9">
    <location>
        <begin position="1"/>
        <end position="26"/>
    </location>
</feature>
<feature type="chain" id="PRO_5008504239" description="Peptidoglycan-associated lipoprotein" evidence="9">
    <location>
        <begin position="27"/>
        <end position="187"/>
    </location>
</feature>
<evidence type="ECO:0000259" key="10">
    <source>
        <dbReference type="PROSITE" id="PS51123"/>
    </source>
</evidence>
<dbReference type="InterPro" id="IPR006690">
    <property type="entry name" value="OMPA-like_CS"/>
</dbReference>
<dbReference type="InterPro" id="IPR050330">
    <property type="entry name" value="Bact_OuterMem_StrucFunc"/>
</dbReference>
<evidence type="ECO:0000256" key="9">
    <source>
        <dbReference type="SAM" id="SignalP"/>
    </source>
</evidence>
<keyword evidence="1 8" id="KW-0132">Cell division</keyword>
<dbReference type="InterPro" id="IPR036737">
    <property type="entry name" value="OmpA-like_sf"/>
</dbReference>
<evidence type="ECO:0000313" key="11">
    <source>
        <dbReference type="EMBL" id="KTQ94036.1"/>
    </source>
</evidence>
<dbReference type="PROSITE" id="PS51257">
    <property type="entry name" value="PROKAR_LIPOPROTEIN"/>
    <property type="match status" value="1"/>
</dbReference>
<keyword evidence="7 8" id="KW-0131">Cell cycle</keyword>
<protein>
    <recommendedName>
        <fullName evidence="8">Peptidoglycan-associated lipoprotein</fullName>
        <shortName evidence="8">PAL</shortName>
    </recommendedName>
</protein>
<keyword evidence="4 8" id="KW-0564">Palmitate</keyword>
<evidence type="ECO:0000256" key="8">
    <source>
        <dbReference type="HAMAP-Rule" id="MF_02204"/>
    </source>
</evidence>
<dbReference type="GO" id="GO:0009279">
    <property type="term" value="C:cell outer membrane"/>
    <property type="evidence" value="ECO:0007669"/>
    <property type="project" value="UniProtKB-SubCell"/>
</dbReference>
<keyword evidence="5 8" id="KW-0998">Cell outer membrane</keyword>
<dbReference type="Gene3D" id="3.30.1330.60">
    <property type="entry name" value="OmpA-like domain"/>
    <property type="match status" value="1"/>
</dbReference>
<dbReference type="eggNOG" id="COG2885">
    <property type="taxonomic scope" value="Bacteria"/>
</dbReference>
<sequence>MRRIATGVHGRIALALVAALALSACAKKNNALPDNAAGLGLGGAGGAGGAGGYGANGANGRGSAAPGTSQDFTVNVGDRIFFDTDSTSIRADAQQTLSRQAQWLNQYPRYQIVVEGHADERGTREYNLALGARRAAATRDFLASQGVSSNRMRTISYGKERPVAVCDDISCWSQNRRAVTVLSGSGS</sequence>
<evidence type="ECO:0000313" key="14">
    <source>
        <dbReference type="Proteomes" id="UP000078529"/>
    </source>
</evidence>
<comment type="caution">
    <text evidence="11">The sequence shown here is derived from an EMBL/GenBank/DDBJ whole genome shotgun (WGS) entry which is preliminary data.</text>
</comment>
<dbReference type="AlphaFoldDB" id="A0A175R645"/>
<feature type="domain" description="OmpA-like" evidence="10">
    <location>
        <begin position="70"/>
        <end position="186"/>
    </location>
</feature>
<evidence type="ECO:0000256" key="6">
    <source>
        <dbReference type="ARBA" id="ARBA00023288"/>
    </source>
</evidence>
<accession>A0A175R645</accession>
<dbReference type="Pfam" id="PF00691">
    <property type="entry name" value="OmpA"/>
    <property type="match status" value="1"/>
</dbReference>
<comment type="subunit">
    <text evidence="8">The Tol-Pal system is composed of five core proteins: the inner membrane proteins TolA, TolQ and TolR, the periplasmic protein TolB and the outer membrane protein Pal. They form a network linking the inner and outer membranes and the peptidoglycan layer.</text>
</comment>
<dbReference type="PATRIC" id="fig|401562.3.peg.2570"/>
<dbReference type="CDD" id="cd07185">
    <property type="entry name" value="OmpA_C-like"/>
    <property type="match status" value="1"/>
</dbReference>
<evidence type="ECO:0000256" key="5">
    <source>
        <dbReference type="ARBA" id="ARBA00023237"/>
    </source>
</evidence>
<keyword evidence="2 8" id="KW-0732">Signal</keyword>
<dbReference type="InterPro" id="IPR006665">
    <property type="entry name" value="OmpA-like"/>
</dbReference>
<evidence type="ECO:0000256" key="7">
    <source>
        <dbReference type="ARBA" id="ARBA00023306"/>
    </source>
</evidence>
<dbReference type="PROSITE" id="PS51123">
    <property type="entry name" value="OMPA_2"/>
    <property type="match status" value="1"/>
</dbReference>
<proteinExistence type="inferred from homology"/>
<dbReference type="GO" id="GO:0051301">
    <property type="term" value="P:cell division"/>
    <property type="evidence" value="ECO:0007669"/>
    <property type="project" value="UniProtKB-UniRule"/>
</dbReference>
<dbReference type="InterPro" id="IPR006664">
    <property type="entry name" value="OMP_bac"/>
</dbReference>
<dbReference type="PANTHER" id="PTHR30329:SF21">
    <property type="entry name" value="LIPOPROTEIN YIAD-RELATED"/>
    <property type="match status" value="1"/>
</dbReference>
<dbReference type="HAMAP" id="MF_02204">
    <property type="entry name" value="Pal"/>
    <property type="match status" value="1"/>
</dbReference>
<dbReference type="OrthoDB" id="9809164at2"/>